<reference evidence="2 3" key="1">
    <citation type="submission" date="2019-02" db="EMBL/GenBank/DDBJ databases">
        <title>Deep-cultivation of Planctomycetes and their phenomic and genomic characterization uncovers novel biology.</title>
        <authorList>
            <person name="Wiegand S."/>
            <person name="Jogler M."/>
            <person name="Boedeker C."/>
            <person name="Pinto D."/>
            <person name="Vollmers J."/>
            <person name="Rivas-Marin E."/>
            <person name="Kohn T."/>
            <person name="Peeters S.H."/>
            <person name="Heuer A."/>
            <person name="Rast P."/>
            <person name="Oberbeckmann S."/>
            <person name="Bunk B."/>
            <person name="Jeske O."/>
            <person name="Meyerdierks A."/>
            <person name="Storesund J.E."/>
            <person name="Kallscheuer N."/>
            <person name="Luecker S."/>
            <person name="Lage O.M."/>
            <person name="Pohl T."/>
            <person name="Merkel B.J."/>
            <person name="Hornburger P."/>
            <person name="Mueller R.-W."/>
            <person name="Bruemmer F."/>
            <person name="Labrenz M."/>
            <person name="Spormann A.M."/>
            <person name="Op den Camp H."/>
            <person name="Overmann J."/>
            <person name="Amann R."/>
            <person name="Jetten M.S.M."/>
            <person name="Mascher T."/>
            <person name="Medema M.H."/>
            <person name="Devos D.P."/>
            <person name="Kaster A.-K."/>
            <person name="Ovreas L."/>
            <person name="Rohde M."/>
            <person name="Galperin M.Y."/>
            <person name="Jogler C."/>
        </authorList>
    </citation>
    <scope>NUCLEOTIDE SEQUENCE [LARGE SCALE GENOMIC DNA]</scope>
    <source>
        <strain evidence="2 3">Q31a</strain>
    </source>
</reference>
<proteinExistence type="predicted"/>
<dbReference type="InterPro" id="IPR016024">
    <property type="entry name" value="ARM-type_fold"/>
</dbReference>
<keyword evidence="3" id="KW-1185">Reference proteome</keyword>
<dbReference type="InterPro" id="IPR008930">
    <property type="entry name" value="Terpenoid_cyclase/PrenylTrfase"/>
</dbReference>
<feature type="signal peptide" evidence="1">
    <location>
        <begin position="1"/>
        <end position="24"/>
    </location>
</feature>
<dbReference type="EMBL" id="CP036298">
    <property type="protein sequence ID" value="QDV27364.1"/>
    <property type="molecule type" value="Genomic_DNA"/>
</dbReference>
<keyword evidence="1" id="KW-0732">Signal</keyword>
<name>A0A518GFK4_9BACT</name>
<feature type="chain" id="PRO_5021731874" description="Prenyltransferase and squalene oxidase repeat protein" evidence="1">
    <location>
        <begin position="25"/>
        <end position="543"/>
    </location>
</feature>
<accession>A0A518GFK4</accession>
<dbReference type="InterPro" id="IPR011989">
    <property type="entry name" value="ARM-like"/>
</dbReference>
<protein>
    <recommendedName>
        <fullName evidence="4">Prenyltransferase and squalene oxidase repeat protein</fullName>
    </recommendedName>
</protein>
<dbReference type="KEGG" id="ahel:Q31a_57520"/>
<dbReference type="AlphaFoldDB" id="A0A518GFK4"/>
<dbReference type="Gene3D" id="1.25.10.10">
    <property type="entry name" value="Leucine-rich Repeat Variant"/>
    <property type="match status" value="1"/>
</dbReference>
<evidence type="ECO:0000313" key="3">
    <source>
        <dbReference type="Proteomes" id="UP000318017"/>
    </source>
</evidence>
<dbReference type="OrthoDB" id="248095at2"/>
<sequence precursor="true">MFNRKSWACLLTALFCIQSAAVRAQYSPEHPKVKAMVDRGVAYLVSGEVTPGVHDTQVGIRLIAGYAVYKATGDAGLAVVQDGVAAALEIVRSLPGYRERGESKIVYEASVAAILLASVDASKYRPQLDTVLNWFAQVQKPHGGFGYLGKPTGDTSQVQYVVLALWTMQQVGMEVPVQMVEDTINYLRSTVDPSGGWGYQGVLGNGRVVKQEGVTKSLSTAGIGALIIGADLLGFYGKRQMGNLPTEGIPAAFVRVDLIEKIRKERREVSLSKGDIEGVVTAARRYQATVPHSGPWFFYWRYSQERYESFWEIVENKQNKSPDWYNSGVEDMLRMQGEDGSWGSAGGAMQFTSSRTETAFAILFLIRSTQKAIGQLDEGVTFGGYRLPDDVSTIKMVGERIVSDSETSVQNLLEMLEGEAAAGVEVGLLPKDLQLAADAKQRKEQVARLSRLLVSRDASARRVAAKLLGRSDDLDQAPELIFALSDPDPYVPMIAEESLRLLSRKLTAGKLGSEPTPEQRDAAETYWKNWYLGLRPDYIFIDR</sequence>
<gene>
    <name evidence="2" type="ORF">Q31a_57520</name>
</gene>
<evidence type="ECO:0000256" key="1">
    <source>
        <dbReference type="SAM" id="SignalP"/>
    </source>
</evidence>
<dbReference type="SUPFAM" id="SSF48371">
    <property type="entry name" value="ARM repeat"/>
    <property type="match status" value="1"/>
</dbReference>
<organism evidence="2 3">
    <name type="scientific">Aureliella helgolandensis</name>
    <dbReference type="NCBI Taxonomy" id="2527968"/>
    <lineage>
        <taxon>Bacteria</taxon>
        <taxon>Pseudomonadati</taxon>
        <taxon>Planctomycetota</taxon>
        <taxon>Planctomycetia</taxon>
        <taxon>Pirellulales</taxon>
        <taxon>Pirellulaceae</taxon>
        <taxon>Aureliella</taxon>
    </lineage>
</organism>
<dbReference type="Proteomes" id="UP000318017">
    <property type="component" value="Chromosome"/>
</dbReference>
<dbReference type="Gene3D" id="1.50.10.20">
    <property type="match status" value="1"/>
</dbReference>
<evidence type="ECO:0008006" key="4">
    <source>
        <dbReference type="Google" id="ProtNLM"/>
    </source>
</evidence>
<dbReference type="SUPFAM" id="SSF48239">
    <property type="entry name" value="Terpenoid cyclases/Protein prenyltransferases"/>
    <property type="match status" value="1"/>
</dbReference>
<evidence type="ECO:0000313" key="2">
    <source>
        <dbReference type="EMBL" id="QDV27364.1"/>
    </source>
</evidence>
<dbReference type="RefSeq" id="WP_145084643.1">
    <property type="nucleotide sequence ID" value="NZ_CP036298.1"/>
</dbReference>